<evidence type="ECO:0000313" key="2">
    <source>
        <dbReference type="EMBL" id="MBK9718841.1"/>
    </source>
</evidence>
<protein>
    <submittedName>
        <fullName evidence="2">Uncharacterized protein</fullName>
    </submittedName>
</protein>
<dbReference type="EMBL" id="JADKFW010000013">
    <property type="protein sequence ID" value="MBK9718841.1"/>
    <property type="molecule type" value="Genomic_DNA"/>
</dbReference>
<dbReference type="Proteomes" id="UP000808349">
    <property type="component" value="Unassembled WGS sequence"/>
</dbReference>
<feature type="signal peptide" evidence="1">
    <location>
        <begin position="1"/>
        <end position="22"/>
    </location>
</feature>
<evidence type="ECO:0000256" key="1">
    <source>
        <dbReference type="SAM" id="SignalP"/>
    </source>
</evidence>
<proteinExistence type="predicted"/>
<dbReference type="AlphaFoldDB" id="A0A9D7XFM6"/>
<name>A0A9D7XFM6_9BACT</name>
<organism evidence="2 3">
    <name type="scientific">Candidatus Defluviibacterium haderslevense</name>
    <dbReference type="NCBI Taxonomy" id="2981993"/>
    <lineage>
        <taxon>Bacteria</taxon>
        <taxon>Pseudomonadati</taxon>
        <taxon>Bacteroidota</taxon>
        <taxon>Saprospiria</taxon>
        <taxon>Saprospirales</taxon>
        <taxon>Saprospiraceae</taxon>
        <taxon>Candidatus Defluviibacterium</taxon>
    </lineage>
</organism>
<feature type="chain" id="PRO_5038625688" evidence="1">
    <location>
        <begin position="23"/>
        <end position="185"/>
    </location>
</feature>
<reference evidence="2 3" key="1">
    <citation type="submission" date="2020-10" db="EMBL/GenBank/DDBJ databases">
        <title>Connecting structure to function with the recovery of over 1000 high-quality activated sludge metagenome-assembled genomes encoding full-length rRNA genes using long-read sequencing.</title>
        <authorList>
            <person name="Singleton C.M."/>
            <person name="Petriglieri F."/>
            <person name="Kristensen J.M."/>
            <person name="Kirkegaard R.H."/>
            <person name="Michaelsen T.Y."/>
            <person name="Andersen M.H."/>
            <person name="Karst S.M."/>
            <person name="Dueholm M.S."/>
            <person name="Nielsen P.H."/>
            <person name="Albertsen M."/>
        </authorList>
    </citation>
    <scope>NUCLEOTIDE SEQUENCE [LARGE SCALE GENOMIC DNA]</scope>
    <source>
        <strain evidence="2">Ribe_18-Q3-R11-54_BAT3C.373</strain>
    </source>
</reference>
<dbReference type="PROSITE" id="PS51257">
    <property type="entry name" value="PROKAR_LIPOPROTEIN"/>
    <property type="match status" value="1"/>
</dbReference>
<comment type="caution">
    <text evidence="2">The sequence shown here is derived from an EMBL/GenBank/DDBJ whole genome shotgun (WGS) entry which is preliminary data.</text>
</comment>
<evidence type="ECO:0000313" key="3">
    <source>
        <dbReference type="Proteomes" id="UP000808349"/>
    </source>
</evidence>
<gene>
    <name evidence="2" type="ORF">IPO85_15255</name>
</gene>
<sequence>MKINLLSSLLFISATLFLTSCGSSKKSASAPASTEISDIDAKVATIVSNSAITEKSADLKGAEKGQVSIFTNETGEIVKVAKKVTTSTSEKLSEFFYDGSNLIHSSHFERNTAKEKGKIVFTSTKHYFGNSKVLSAVQKSVTLKPADEANLEMKMNKAKFKAYPASSNLMRDEMAIIKKIKQLIK</sequence>
<accession>A0A9D7XFM6</accession>
<keyword evidence="1" id="KW-0732">Signal</keyword>